<comment type="pathway">
    <text evidence="7">Cell wall biogenesis; peptidoglycan biosynthesis.</text>
</comment>
<keyword evidence="7" id="KW-0132">Cell division</keyword>
<feature type="transmembrane region" description="Helical" evidence="7">
    <location>
        <begin position="83"/>
        <end position="104"/>
    </location>
</feature>
<sequence length="334" mass="36570">MTEASLSLALSTLSFMMAVIWGGPLIRILRHLRIGKLIRVEGPNSHITKMGTPTMGGLMIIVPVVLLTGLLNAASLIGLRTQVMGQSVLLPMLVMVFYGLLGMIDDWEGVRGPRRGLGMRARTKFAFQAIFAFVIAIILRYVLHVPEMYWLGVNRPFELGIIFLPIAMFIIIGGSNAINFTDGLDGLAGLISATAFAAYGAIALLQGQVYLTRFCFTLVGALFGFLWFNVHPAELFMGDTGSLSLGATLGVIALMTGQWLLLPIIIIIPVSEALSVIIQIVYFKLTGGKRFFKMAPLHHHFELTGWSETQVVQRFWLVSLLSAMLGIALMFVKV</sequence>
<dbReference type="Proteomes" id="UP000050417">
    <property type="component" value="Unassembled WGS sequence"/>
</dbReference>
<proteinExistence type="inferred from homology"/>
<comment type="subcellular location">
    <subcellularLocation>
        <location evidence="7">Cell membrane</location>
        <topology evidence="7">Multi-pass membrane protein</topology>
    </subcellularLocation>
    <subcellularLocation>
        <location evidence="1">Membrane</location>
        <topology evidence="1">Multi-pass membrane protein</topology>
    </subcellularLocation>
</comment>
<evidence type="ECO:0000256" key="1">
    <source>
        <dbReference type="ARBA" id="ARBA00004141"/>
    </source>
</evidence>
<dbReference type="PANTHER" id="PTHR22926">
    <property type="entry name" value="PHOSPHO-N-ACETYLMURAMOYL-PENTAPEPTIDE-TRANSFERASE"/>
    <property type="match status" value="1"/>
</dbReference>
<organism evidence="10 11">
    <name type="scientific">Ornatilinea apprima</name>
    <dbReference type="NCBI Taxonomy" id="1134406"/>
    <lineage>
        <taxon>Bacteria</taxon>
        <taxon>Bacillati</taxon>
        <taxon>Chloroflexota</taxon>
        <taxon>Anaerolineae</taxon>
        <taxon>Anaerolineales</taxon>
        <taxon>Anaerolineaceae</taxon>
        <taxon>Ornatilinea</taxon>
    </lineage>
</organism>
<dbReference type="UniPathway" id="UPA00219"/>
<dbReference type="RefSeq" id="WP_075062338.1">
    <property type="nucleotide sequence ID" value="NZ_LGCL01000019.1"/>
</dbReference>
<evidence type="ECO:0000256" key="9">
    <source>
        <dbReference type="PIRSR" id="PIRSR600715-1"/>
    </source>
</evidence>
<dbReference type="EMBL" id="LGCL01000019">
    <property type="protein sequence ID" value="KPL78277.1"/>
    <property type="molecule type" value="Genomic_DNA"/>
</dbReference>
<keyword evidence="7" id="KW-0133">Cell shape</keyword>
<keyword evidence="6 7" id="KW-0472">Membrane</keyword>
<dbReference type="OrthoDB" id="9805475at2"/>
<evidence type="ECO:0000313" key="11">
    <source>
        <dbReference type="Proteomes" id="UP000050417"/>
    </source>
</evidence>
<dbReference type="PROSITE" id="PS01348">
    <property type="entry name" value="MRAY_2"/>
    <property type="match status" value="1"/>
</dbReference>
<feature type="transmembrane region" description="Helical" evidence="7">
    <location>
        <begin position="57"/>
        <end position="77"/>
    </location>
</feature>
<keyword evidence="7" id="KW-0573">Peptidoglycan synthesis</keyword>
<comment type="caution">
    <text evidence="10">The sequence shown here is derived from an EMBL/GenBank/DDBJ whole genome shotgun (WGS) entry which is preliminary data.</text>
</comment>
<dbReference type="GO" id="GO:0008963">
    <property type="term" value="F:phospho-N-acetylmuramoyl-pentapeptide-transferase activity"/>
    <property type="evidence" value="ECO:0007669"/>
    <property type="project" value="UniProtKB-UniRule"/>
</dbReference>
<dbReference type="GO" id="GO:0008360">
    <property type="term" value="P:regulation of cell shape"/>
    <property type="evidence" value="ECO:0007669"/>
    <property type="project" value="UniProtKB-KW"/>
</dbReference>
<dbReference type="GO" id="GO:0071555">
    <property type="term" value="P:cell wall organization"/>
    <property type="evidence" value="ECO:0007669"/>
    <property type="project" value="UniProtKB-KW"/>
</dbReference>
<dbReference type="Pfam" id="PF00953">
    <property type="entry name" value="Glycos_transf_4"/>
    <property type="match status" value="1"/>
</dbReference>
<feature type="transmembrane region" description="Helical" evidence="7">
    <location>
        <begin position="186"/>
        <end position="204"/>
    </location>
</feature>
<evidence type="ECO:0000256" key="5">
    <source>
        <dbReference type="ARBA" id="ARBA00022989"/>
    </source>
</evidence>
<dbReference type="GO" id="GO:0046872">
    <property type="term" value="F:metal ion binding"/>
    <property type="evidence" value="ECO:0007669"/>
    <property type="project" value="UniProtKB-KW"/>
</dbReference>
<comment type="function">
    <text evidence="7">Catalyzes the initial step of the lipid cycle reactions in the biosynthesis of the cell wall peptidoglycan: transfers peptidoglycan precursor phospho-MurNAc-pentapeptide from UDP-MurNAc-pentapeptide onto the lipid carrier undecaprenyl phosphate, yielding undecaprenyl-pyrophosphoryl-MurNAc-pentapeptide, known as lipid I.</text>
</comment>
<dbReference type="GO" id="GO:0051301">
    <property type="term" value="P:cell division"/>
    <property type="evidence" value="ECO:0007669"/>
    <property type="project" value="UniProtKB-KW"/>
</dbReference>
<dbReference type="PROSITE" id="PS01347">
    <property type="entry name" value="MRAY_1"/>
    <property type="match status" value="1"/>
</dbReference>
<keyword evidence="7 9" id="KW-0460">Magnesium</keyword>
<feature type="transmembrane region" description="Helical" evidence="7">
    <location>
        <begin position="6"/>
        <end position="29"/>
    </location>
</feature>
<evidence type="ECO:0000256" key="8">
    <source>
        <dbReference type="NCBIfam" id="TIGR00445"/>
    </source>
</evidence>
<keyword evidence="7 9" id="KW-0479">Metal-binding</keyword>
<keyword evidence="3 7" id="KW-0808">Transferase</keyword>
<evidence type="ECO:0000256" key="3">
    <source>
        <dbReference type="ARBA" id="ARBA00022679"/>
    </source>
</evidence>
<comment type="catalytic activity">
    <reaction evidence="7">
        <text>UDP-N-acetyl-alpha-D-muramoyl-L-alanyl-gamma-D-glutamyl-meso-2,6-diaminopimeloyl-D-alanyl-D-alanine + di-trans,octa-cis-undecaprenyl phosphate = di-trans,octa-cis-undecaprenyl diphospho-N-acetyl-alpha-D-muramoyl-L-alanyl-D-glutamyl-meso-2,6-diaminopimeloyl-D-alanyl-D-alanine + UMP</text>
        <dbReference type="Rhea" id="RHEA:28386"/>
        <dbReference type="ChEBI" id="CHEBI:57865"/>
        <dbReference type="ChEBI" id="CHEBI:60392"/>
        <dbReference type="ChEBI" id="CHEBI:61386"/>
        <dbReference type="ChEBI" id="CHEBI:61387"/>
        <dbReference type="EC" id="2.7.8.13"/>
    </reaction>
</comment>
<gene>
    <name evidence="7" type="primary">mraY</name>
    <name evidence="10" type="ORF">ADN00_07370</name>
</gene>
<comment type="cofactor">
    <cofactor evidence="7 9">
        <name>Mg(2+)</name>
        <dbReference type="ChEBI" id="CHEBI:18420"/>
    </cofactor>
</comment>
<keyword evidence="5 7" id="KW-1133">Transmembrane helix</keyword>
<keyword evidence="4 7" id="KW-0812">Transmembrane</keyword>
<evidence type="ECO:0000313" key="10">
    <source>
        <dbReference type="EMBL" id="KPL78277.1"/>
    </source>
</evidence>
<dbReference type="GO" id="GO:0051992">
    <property type="term" value="F:UDP-N-acetylmuramoyl-L-alanyl-D-glutamyl-meso-2,6-diaminopimelyl-D-alanyl-D-alanine:undecaprenyl-phosphate transferase activity"/>
    <property type="evidence" value="ECO:0007669"/>
    <property type="project" value="RHEA"/>
</dbReference>
<keyword evidence="11" id="KW-1185">Reference proteome</keyword>
<reference evidence="10 11" key="1">
    <citation type="submission" date="2015-07" db="EMBL/GenBank/DDBJ databases">
        <title>Genome sequence of Ornatilinea apprima DSM 23815.</title>
        <authorList>
            <person name="Hemp J."/>
            <person name="Ward L.M."/>
            <person name="Pace L.A."/>
            <person name="Fischer W.W."/>
        </authorList>
    </citation>
    <scope>NUCLEOTIDE SEQUENCE [LARGE SCALE GENOMIC DNA]</scope>
    <source>
        <strain evidence="10 11">P3M-1</strain>
    </source>
</reference>
<protein>
    <recommendedName>
        <fullName evidence="7 8">Phospho-N-acetylmuramoyl-pentapeptide-transferase</fullName>
        <ecNumber evidence="7 8">2.7.8.13</ecNumber>
    </recommendedName>
    <alternativeName>
        <fullName evidence="7">UDP-MurNAc-pentapeptide phosphotransferase</fullName>
    </alternativeName>
</protein>
<dbReference type="InterPro" id="IPR000715">
    <property type="entry name" value="Glycosyl_transferase_4"/>
</dbReference>
<comment type="similarity">
    <text evidence="2 7">Belongs to the glycosyltransferase 4 family. MraY subfamily.</text>
</comment>
<dbReference type="InterPro" id="IPR018480">
    <property type="entry name" value="PNAcMuramoyl-5peptid_Trfase_CS"/>
</dbReference>
<dbReference type="EC" id="2.7.8.13" evidence="7 8"/>
<evidence type="ECO:0000256" key="4">
    <source>
        <dbReference type="ARBA" id="ARBA00022692"/>
    </source>
</evidence>
<dbReference type="STRING" id="1134406.ADN00_07370"/>
<keyword evidence="7" id="KW-0131">Cell cycle</keyword>
<feature type="binding site" evidence="9">
    <location>
        <position position="179"/>
    </location>
    <ligand>
        <name>Mg(2+)</name>
        <dbReference type="ChEBI" id="CHEBI:18420"/>
    </ligand>
</feature>
<dbReference type="InterPro" id="IPR003524">
    <property type="entry name" value="PNAcMuramoyl-5peptid_Trfase"/>
</dbReference>
<name>A0A0P6X885_9CHLR</name>
<evidence type="ECO:0000256" key="7">
    <source>
        <dbReference type="HAMAP-Rule" id="MF_00038"/>
    </source>
</evidence>
<dbReference type="GO" id="GO:0005886">
    <property type="term" value="C:plasma membrane"/>
    <property type="evidence" value="ECO:0007669"/>
    <property type="project" value="UniProtKB-SubCell"/>
</dbReference>
<feature type="binding site" evidence="9">
    <location>
        <position position="239"/>
    </location>
    <ligand>
        <name>Mg(2+)</name>
        <dbReference type="ChEBI" id="CHEBI:18420"/>
    </ligand>
</feature>
<keyword evidence="7" id="KW-0961">Cell wall biogenesis/degradation</keyword>
<dbReference type="AlphaFoldDB" id="A0A0P6X885"/>
<feature type="transmembrane region" description="Helical" evidence="7">
    <location>
        <begin position="125"/>
        <end position="143"/>
    </location>
</feature>
<dbReference type="CDD" id="cd06852">
    <property type="entry name" value="GT_MraY"/>
    <property type="match status" value="1"/>
</dbReference>
<dbReference type="PANTHER" id="PTHR22926:SF5">
    <property type="entry name" value="PHOSPHO-N-ACETYLMURAMOYL-PENTAPEPTIDE-TRANSFERASE HOMOLOG"/>
    <property type="match status" value="1"/>
</dbReference>
<dbReference type="NCBIfam" id="TIGR00445">
    <property type="entry name" value="mraY"/>
    <property type="match status" value="1"/>
</dbReference>
<feature type="transmembrane region" description="Helical" evidence="7">
    <location>
        <begin position="155"/>
        <end position="174"/>
    </location>
</feature>
<feature type="transmembrane region" description="Helical" evidence="7">
    <location>
        <begin position="260"/>
        <end position="283"/>
    </location>
</feature>
<dbReference type="PATRIC" id="fig|1134406.4.peg.3296"/>
<evidence type="ECO:0000256" key="6">
    <source>
        <dbReference type="ARBA" id="ARBA00023136"/>
    </source>
</evidence>
<evidence type="ECO:0000256" key="2">
    <source>
        <dbReference type="ARBA" id="ARBA00005583"/>
    </source>
</evidence>
<feature type="transmembrane region" description="Helical" evidence="7">
    <location>
        <begin position="210"/>
        <end position="228"/>
    </location>
</feature>
<dbReference type="GO" id="GO:0009252">
    <property type="term" value="P:peptidoglycan biosynthetic process"/>
    <property type="evidence" value="ECO:0007669"/>
    <property type="project" value="UniProtKB-UniRule"/>
</dbReference>
<accession>A0A0P6X885</accession>
<dbReference type="HAMAP" id="MF_00038">
    <property type="entry name" value="MraY"/>
    <property type="match status" value="1"/>
</dbReference>
<keyword evidence="7" id="KW-1003">Cell membrane</keyword>
<feature type="transmembrane region" description="Helical" evidence="7">
    <location>
        <begin position="235"/>
        <end position="254"/>
    </location>
</feature>
<feature type="transmembrane region" description="Helical" evidence="7">
    <location>
        <begin position="315"/>
        <end position="332"/>
    </location>
</feature>